<organism evidence="2 3">
    <name type="scientific">Postia placenta MAD-698-R-SB12</name>
    <dbReference type="NCBI Taxonomy" id="670580"/>
    <lineage>
        <taxon>Eukaryota</taxon>
        <taxon>Fungi</taxon>
        <taxon>Dikarya</taxon>
        <taxon>Basidiomycota</taxon>
        <taxon>Agaricomycotina</taxon>
        <taxon>Agaricomycetes</taxon>
        <taxon>Polyporales</taxon>
        <taxon>Adustoporiaceae</taxon>
        <taxon>Rhodonia</taxon>
    </lineage>
</organism>
<dbReference type="CDD" id="cd09917">
    <property type="entry name" value="F-box_SF"/>
    <property type="match status" value="1"/>
</dbReference>
<protein>
    <recommendedName>
        <fullName evidence="1">F-box domain-containing protein</fullName>
    </recommendedName>
</protein>
<dbReference type="InterPro" id="IPR032675">
    <property type="entry name" value="LRR_dom_sf"/>
</dbReference>
<evidence type="ECO:0000259" key="1">
    <source>
        <dbReference type="SMART" id="SM00256"/>
    </source>
</evidence>
<dbReference type="GeneID" id="36325004"/>
<keyword evidence="3" id="KW-1185">Reference proteome</keyword>
<dbReference type="SMART" id="SM00256">
    <property type="entry name" value="FBOX"/>
    <property type="match status" value="1"/>
</dbReference>
<gene>
    <name evidence="2" type="ORF">POSPLADRAFT_1050740</name>
</gene>
<name>A0A1X6MJM9_9APHY</name>
<proteinExistence type="predicted"/>
<dbReference type="OrthoDB" id="2788229at2759"/>
<dbReference type="Proteomes" id="UP000194127">
    <property type="component" value="Unassembled WGS sequence"/>
</dbReference>
<dbReference type="RefSeq" id="XP_024333349.1">
    <property type="nucleotide sequence ID" value="XM_024480054.1"/>
</dbReference>
<dbReference type="SUPFAM" id="SSF52047">
    <property type="entry name" value="RNI-like"/>
    <property type="match status" value="1"/>
</dbReference>
<dbReference type="Gene3D" id="3.80.10.10">
    <property type="entry name" value="Ribonuclease Inhibitor"/>
    <property type="match status" value="2"/>
</dbReference>
<sequence>MERVVSVRVLLTTAIEYGIKLSEFAGCGALGSTFGQASTFQNLPATAKKAAACARILSNISVPYSQVYGIAFDGLPPIVSLAKLRPIAAPGVAGCRSSSVPCVFLPAVVHSAAQITMDDIRLILSRTASKCRIRVFRRPVTRPSSHSPLWLPQELWEEIAKYIDSRHTLSNCSLTCRAWEAAFRPMLFRWFCVNNRNLRRAHSLLLANKQIGTYVRYLTFNDFESWSAHWQQQQHKTLVFILAQFPQVTNLCLKVHVLTPSTLDALALLSPSVQFLAVGTLMGATPDAFTRLIRAFSNLRTLSIEEELFIHPEGKEISSASAMQRIMRPLRITFTPPAQRERDWYHRAIDTVSWNKRDRTIRGDPRALAALLQDAAPSLTCLRLCHRYWYDGNTAFGKKDNPSITSMEFWTYDKYWTPRFLSQVRPAKIRVIKFMDFSTSPSEDTTELLRALEPLLSRAVFPALQRVTFGVRFSSSVSLGCTYIQALLPHLDAEGLLEFKRHRVVFHLHPSEDLAWDCGWMEQAATGLTQSPLVGGVRGLRSESPISFQMHRVLLIDEIVARICQYLVKNDRKEAAALARSCRALHIPAIEAMWETSNVVHIVKLLPADAGAWDALTDSETVRLYHLQRPLVPNDFAAVMKYAPLVKHLEKSWLYFSFGTRPENLAVSSETLKAIAEQCPSIVLFPALIALDWPLHSCSSTCAKDCNDWVDMPLFIGPKLWRVVITELDEDHRPLIGILNKVKADCPLIEELVFENSDQKRTEDVSEHVSSVIGELKSLRILRCGGEHSYSPATLSYGGISLTSSALSRLGKWSYLHDLSLKFSKTRPVPPMCDTDFVALRTLAIHHDNLAGYVMSASSVKLPYVRSVRITWGSLPENRDIRELFQAIRSQFSPLQLSSLTIDSDLTVLGDVYRQRITLRSTYIKPLLDFHKLEEVLIVACWIAEYDDEILIDMASSWPNLRRLILIPEDADDADFIIRATLRPLQAFAFHCPHLECLKLVFHADGNKIPAVLPNTKRECLPQNLDYINIGPSTTSGSLSEIAAFLAKIFPALCEIDSDVILSEDWKIINGFLTVHRGVREEGRQEARDEMPAAAAGTD</sequence>
<dbReference type="AlphaFoldDB" id="A0A1X6MJM9"/>
<accession>A0A1X6MJM9</accession>
<evidence type="ECO:0000313" key="3">
    <source>
        <dbReference type="Proteomes" id="UP000194127"/>
    </source>
</evidence>
<evidence type="ECO:0000313" key="2">
    <source>
        <dbReference type="EMBL" id="OSX56555.1"/>
    </source>
</evidence>
<dbReference type="InterPro" id="IPR001810">
    <property type="entry name" value="F-box_dom"/>
</dbReference>
<dbReference type="EMBL" id="KZ110613">
    <property type="protein sequence ID" value="OSX56555.1"/>
    <property type="molecule type" value="Genomic_DNA"/>
</dbReference>
<reference evidence="2 3" key="1">
    <citation type="submission" date="2017-04" db="EMBL/GenBank/DDBJ databases">
        <title>Genome Sequence of the Model Brown-Rot Fungus Postia placenta SB12.</title>
        <authorList>
            <consortium name="DOE Joint Genome Institute"/>
            <person name="Gaskell J."/>
            <person name="Kersten P."/>
            <person name="Larrondo L.F."/>
            <person name="Canessa P."/>
            <person name="Martinez D."/>
            <person name="Hibbett D."/>
            <person name="Schmoll M."/>
            <person name="Kubicek C.P."/>
            <person name="Martinez A.T."/>
            <person name="Yadav J."/>
            <person name="Master E."/>
            <person name="Magnuson J.K."/>
            <person name="James T."/>
            <person name="Yaver D."/>
            <person name="Berka R."/>
            <person name="Labutti K."/>
            <person name="Lipzen A."/>
            <person name="Aerts A."/>
            <person name="Barry K."/>
            <person name="Henrissat B."/>
            <person name="Blanchette R."/>
            <person name="Grigoriev I."/>
            <person name="Cullen D."/>
        </authorList>
    </citation>
    <scope>NUCLEOTIDE SEQUENCE [LARGE SCALE GENOMIC DNA]</scope>
    <source>
        <strain evidence="2 3">MAD-698-R-SB12</strain>
    </source>
</reference>
<feature type="domain" description="F-box" evidence="1">
    <location>
        <begin position="151"/>
        <end position="192"/>
    </location>
</feature>